<name>A0A2B4SV03_STYPI</name>
<dbReference type="InterPro" id="IPR007074">
    <property type="entry name" value="LicD/FKTN/FKRP_NTP_transf"/>
</dbReference>
<keyword evidence="2" id="KW-0808">Transferase</keyword>
<feature type="domain" description="LicD/FKTN/FKRP nucleotidyltransferase" evidence="1">
    <location>
        <begin position="110"/>
        <end position="216"/>
    </location>
</feature>
<comment type="caution">
    <text evidence="2">The sequence shown here is derived from an EMBL/GenBank/DDBJ whole genome shotgun (WGS) entry which is preliminary data.</text>
</comment>
<evidence type="ECO:0000313" key="3">
    <source>
        <dbReference type="Proteomes" id="UP000225706"/>
    </source>
</evidence>
<dbReference type="GO" id="GO:0009100">
    <property type="term" value="P:glycoprotein metabolic process"/>
    <property type="evidence" value="ECO:0007669"/>
    <property type="project" value="UniProtKB-ARBA"/>
</dbReference>
<accession>A0A2B4SV03</accession>
<dbReference type="AlphaFoldDB" id="A0A2B4SV03"/>
<dbReference type="PANTHER" id="PTHR43404:SF1">
    <property type="entry name" value="MNN4P"/>
    <property type="match status" value="1"/>
</dbReference>
<evidence type="ECO:0000313" key="2">
    <source>
        <dbReference type="EMBL" id="PFX32372.1"/>
    </source>
</evidence>
<dbReference type="EMBL" id="LSMT01000024">
    <property type="protein sequence ID" value="PFX32372.1"/>
    <property type="molecule type" value="Genomic_DNA"/>
</dbReference>
<proteinExistence type="predicted"/>
<organism evidence="2 3">
    <name type="scientific">Stylophora pistillata</name>
    <name type="common">Smooth cauliflower coral</name>
    <dbReference type="NCBI Taxonomy" id="50429"/>
    <lineage>
        <taxon>Eukaryota</taxon>
        <taxon>Metazoa</taxon>
        <taxon>Cnidaria</taxon>
        <taxon>Anthozoa</taxon>
        <taxon>Hexacorallia</taxon>
        <taxon>Scleractinia</taxon>
        <taxon>Astrocoeniina</taxon>
        <taxon>Pocilloporidae</taxon>
        <taxon>Stylophora</taxon>
    </lineage>
</organism>
<evidence type="ECO:0000259" key="1">
    <source>
        <dbReference type="Pfam" id="PF04991"/>
    </source>
</evidence>
<dbReference type="PANTHER" id="PTHR43404">
    <property type="entry name" value="LIPOPOLYSACCHARIDE CHOLINEPHOSPHOTRANSFERASE LICD"/>
    <property type="match status" value="1"/>
</dbReference>
<dbReference type="Pfam" id="PF04991">
    <property type="entry name" value="LicD"/>
    <property type="match status" value="1"/>
</dbReference>
<dbReference type="InterPro" id="IPR052942">
    <property type="entry name" value="LPS_cholinephosphotransferase"/>
</dbReference>
<sequence length="304" mass="35419">MSAVTLSLRYWKSFTRTLHRKWKPVTCMLFLLVLATYFLGMKTLFTTLPHQLRLKQVDFQPIPYTRLGKCDPKPDGSIYCPDIRKKGSTSLRRAQLVLTRVLRIFDIISKKHGIKYWLCKGTLLGAVRHNGHNPFDSDVDICIPKAEYQKFIESGVSELPDDIFFQTEDTDVHYKTPPQSGMLGKLRDTKSCYKYCLRRGCKHEDGLMIDMLVFEKDRDGNFIELFSHTNWLLRRFIYGPIIRKESDIFPLTEMNFDGFSIPAPREWSKILKTYYGDFMRIPYGAPPAFLDSDALRSCEEIRKS</sequence>
<dbReference type="Proteomes" id="UP000225706">
    <property type="component" value="Unassembled WGS sequence"/>
</dbReference>
<keyword evidence="3" id="KW-1185">Reference proteome</keyword>
<protein>
    <submittedName>
        <fullName evidence="2">Lipopolysaccharide cholinephosphotransferase LicD</fullName>
    </submittedName>
</protein>
<gene>
    <name evidence="2" type="primary">licD</name>
    <name evidence="2" type="ORF">AWC38_SpisGene2788</name>
</gene>
<reference evidence="3" key="1">
    <citation type="journal article" date="2017" name="bioRxiv">
        <title>Comparative analysis of the genomes of Stylophora pistillata and Acropora digitifera provides evidence for extensive differences between species of corals.</title>
        <authorList>
            <person name="Voolstra C.R."/>
            <person name="Li Y."/>
            <person name="Liew Y.J."/>
            <person name="Baumgarten S."/>
            <person name="Zoccola D."/>
            <person name="Flot J.-F."/>
            <person name="Tambutte S."/>
            <person name="Allemand D."/>
            <person name="Aranda M."/>
        </authorList>
    </citation>
    <scope>NUCLEOTIDE SEQUENCE [LARGE SCALE GENOMIC DNA]</scope>
</reference>
<dbReference type="GO" id="GO:0016740">
    <property type="term" value="F:transferase activity"/>
    <property type="evidence" value="ECO:0007669"/>
    <property type="project" value="UniProtKB-KW"/>
</dbReference>
<dbReference type="OrthoDB" id="419198at2759"/>